<dbReference type="AlphaFoldDB" id="A0A4S4G7N8"/>
<comment type="catalytic activity">
    <reaction evidence="1">
        <text>alpha-D-galactose 1-phosphate + UDP-alpha-D-glucose = alpha-D-glucose 1-phosphate + UDP-alpha-D-galactose</text>
        <dbReference type="Rhea" id="RHEA:13989"/>
        <dbReference type="ChEBI" id="CHEBI:58336"/>
        <dbReference type="ChEBI" id="CHEBI:58601"/>
        <dbReference type="ChEBI" id="CHEBI:58885"/>
        <dbReference type="ChEBI" id="CHEBI:66914"/>
        <dbReference type="EC" id="2.7.7.12"/>
    </reaction>
</comment>
<dbReference type="GO" id="GO:0008108">
    <property type="term" value="F:UDP-glucose:hexose-1-phosphate uridylyltransferase activity"/>
    <property type="evidence" value="ECO:0007669"/>
    <property type="project" value="UniProtKB-EC"/>
</dbReference>
<dbReference type="PROSITE" id="PS01163">
    <property type="entry name" value="GAL_P_UDP_TRANSF_II"/>
    <property type="match status" value="1"/>
</dbReference>
<proteinExistence type="predicted"/>
<dbReference type="EMBL" id="SSTJ01000001">
    <property type="protein sequence ID" value="THG38901.1"/>
    <property type="molecule type" value="Genomic_DNA"/>
</dbReference>
<gene>
    <name evidence="5" type="ORF">E5986_01000</name>
</gene>
<dbReference type="PANTHER" id="PTHR39191:SF1">
    <property type="entry name" value="DUF4922 DOMAIN-CONTAINING PROTEIN"/>
    <property type="match status" value="1"/>
</dbReference>
<reference evidence="5 6" key="1">
    <citation type="submission" date="2019-04" db="EMBL/GenBank/DDBJ databases">
        <title>Microbes associate with the intestines of laboratory mice.</title>
        <authorList>
            <person name="Navarre W."/>
            <person name="Wong E."/>
            <person name="Huang K.C."/>
            <person name="Tropini C."/>
            <person name="Ng K."/>
            <person name="Yu B."/>
        </authorList>
    </citation>
    <scope>NUCLEOTIDE SEQUENCE [LARGE SCALE GENOMIC DNA]</scope>
    <source>
        <strain evidence="5 6">NM80_B27</strain>
    </source>
</reference>
<accession>A0A4S4G7N8</accession>
<keyword evidence="5" id="KW-0548">Nucleotidyltransferase</keyword>
<dbReference type="GO" id="GO:0006012">
    <property type="term" value="P:galactose metabolic process"/>
    <property type="evidence" value="ECO:0007669"/>
    <property type="project" value="InterPro"/>
</dbReference>
<evidence type="ECO:0000313" key="6">
    <source>
        <dbReference type="Proteomes" id="UP000308978"/>
    </source>
</evidence>
<feature type="region of interest" description="Disordered" evidence="4">
    <location>
        <begin position="264"/>
        <end position="283"/>
    </location>
</feature>
<name>A0A4S4G7N8_9ACTN</name>
<evidence type="ECO:0000256" key="2">
    <source>
        <dbReference type="ARBA" id="ARBA00004947"/>
    </source>
</evidence>
<dbReference type="EC" id="2.7.7.12" evidence="3"/>
<keyword evidence="5" id="KW-0808">Transferase</keyword>
<evidence type="ECO:0000313" key="5">
    <source>
        <dbReference type="EMBL" id="THG38901.1"/>
    </source>
</evidence>
<comment type="pathway">
    <text evidence="2">Carbohydrate metabolism; galactose metabolism.</text>
</comment>
<dbReference type="GO" id="GO:0005737">
    <property type="term" value="C:cytoplasm"/>
    <property type="evidence" value="ECO:0007669"/>
    <property type="project" value="InterPro"/>
</dbReference>
<comment type="caution">
    <text evidence="5">The sequence shown here is derived from an EMBL/GenBank/DDBJ whole genome shotgun (WGS) entry which is preliminary data.</text>
</comment>
<dbReference type="PANTHER" id="PTHR39191">
    <property type="entry name" value="GALACTOSE-1-PHOSPHATE URIDYLYLTRANSFERASE"/>
    <property type="match status" value="1"/>
</dbReference>
<organism evidence="5 6">
    <name type="scientific">Adlercreutzia caecimuris</name>
    <dbReference type="NCBI Taxonomy" id="671266"/>
    <lineage>
        <taxon>Bacteria</taxon>
        <taxon>Bacillati</taxon>
        <taxon>Actinomycetota</taxon>
        <taxon>Coriobacteriia</taxon>
        <taxon>Eggerthellales</taxon>
        <taxon>Eggerthellaceae</taxon>
        <taxon>Adlercreutzia</taxon>
    </lineage>
</organism>
<evidence type="ECO:0000256" key="1">
    <source>
        <dbReference type="ARBA" id="ARBA00001107"/>
    </source>
</evidence>
<evidence type="ECO:0000256" key="3">
    <source>
        <dbReference type="ARBA" id="ARBA00012384"/>
    </source>
</evidence>
<dbReference type="InterPro" id="IPR000766">
    <property type="entry name" value="GalP_uridyl_Trfase_II"/>
</dbReference>
<dbReference type="Proteomes" id="UP000308978">
    <property type="component" value="Unassembled WGS sequence"/>
</dbReference>
<dbReference type="RefSeq" id="WP_136432531.1">
    <property type="nucleotide sequence ID" value="NZ_CAQMYJ010000002.1"/>
</dbReference>
<sequence length="394" mass="41967">MSAVENPVWVADSPAGPLEITINLAKPEKDPRAIARAASEGAVCEGSIAEKAGRSSDARGNGAASDAAAASLRADGHGSAPLAVTGDDCVLCWQRAADGSLACAGAGSGDVRSVELAGEEWAWWFSPYGYFPEHLIVSAPAHRPMAITHGTIDRLLDFVDAYPQWFIGSNADLPIVGGSILVHDHFQGGGYRFLLMKRPVRQRFALPGLGGVEASIVDWPASVARLRASDRTALGEAACRLMDAWRTFSFEPCGIRAFSPSGISGGSPGKAPDRAGQRPAAPAAAVVPHNTLNPILWREGDDYVMDLVLRNNRTTPERPYGLFHVPEHLFRIKKENIGLIEIMGRAILPGRLAAELPEVRPVCGAAYYEILQATGVFKDDECGHAGWNAFIAAL</sequence>
<evidence type="ECO:0000256" key="4">
    <source>
        <dbReference type="SAM" id="MobiDB-lite"/>
    </source>
</evidence>
<protein>
    <recommendedName>
        <fullName evidence="3">UDP-glucose--hexose-1-phosphate uridylyltransferase</fullName>
        <ecNumber evidence="3">2.7.7.12</ecNumber>
    </recommendedName>
</protein>
<dbReference type="InterPro" id="IPR023425">
    <property type="entry name" value="GalP_uridyl_Trfase_II_CS"/>
</dbReference>